<evidence type="ECO:0000313" key="3">
    <source>
        <dbReference type="Proteomes" id="UP001626550"/>
    </source>
</evidence>
<keyword evidence="3" id="KW-1185">Reference proteome</keyword>
<protein>
    <submittedName>
        <fullName evidence="2">Uncharacterized protein</fullName>
    </submittedName>
</protein>
<keyword evidence="1" id="KW-0732">Signal</keyword>
<evidence type="ECO:0000313" key="2">
    <source>
        <dbReference type="EMBL" id="KAL3316256.1"/>
    </source>
</evidence>
<sequence>MAVGVLICIAALLALVMIRSYKNSHLFWPCGTMRQDERNLSPNAYCNGQTVQSNFYQKQFVCAPTCDTTSMSQSLLWGYATPNQEIQTSPYMSATFRKTNSNKKPVDGTSRVLLAENTAKAYRISESHSLQAVDSIRSDQLNKRVLIYDQTPNQNYRTGSLVRMKGISPEWISGPRNDRPFSLLHLKNGLSLRPNAQPYMSLKLPRKRDLISTVEQPLYVPLGRNTLLGTTSTVQRMKEPIELINLKGAHAKESQISRYDPLDQSTLAEIFSAKNTFVPITLDEPQTTPE</sequence>
<dbReference type="AlphaFoldDB" id="A0ABD2QBW5"/>
<evidence type="ECO:0000256" key="1">
    <source>
        <dbReference type="SAM" id="SignalP"/>
    </source>
</evidence>
<organism evidence="2 3">
    <name type="scientific">Cichlidogyrus casuarinus</name>
    <dbReference type="NCBI Taxonomy" id="1844966"/>
    <lineage>
        <taxon>Eukaryota</taxon>
        <taxon>Metazoa</taxon>
        <taxon>Spiralia</taxon>
        <taxon>Lophotrochozoa</taxon>
        <taxon>Platyhelminthes</taxon>
        <taxon>Monogenea</taxon>
        <taxon>Monopisthocotylea</taxon>
        <taxon>Dactylogyridea</taxon>
        <taxon>Ancyrocephalidae</taxon>
        <taxon>Cichlidogyrus</taxon>
    </lineage>
</organism>
<reference evidence="2 3" key="1">
    <citation type="submission" date="2024-11" db="EMBL/GenBank/DDBJ databases">
        <title>Adaptive evolution of stress response genes in parasites aligns with host niche diversity.</title>
        <authorList>
            <person name="Hahn C."/>
            <person name="Resl P."/>
        </authorList>
    </citation>
    <scope>NUCLEOTIDE SEQUENCE [LARGE SCALE GENOMIC DNA]</scope>
    <source>
        <strain evidence="2">EGGRZ-B1_66</strain>
        <tissue evidence="2">Body</tissue>
    </source>
</reference>
<proteinExistence type="predicted"/>
<feature type="chain" id="PRO_5044769682" evidence="1">
    <location>
        <begin position="21"/>
        <end position="290"/>
    </location>
</feature>
<comment type="caution">
    <text evidence="2">The sequence shown here is derived from an EMBL/GenBank/DDBJ whole genome shotgun (WGS) entry which is preliminary data.</text>
</comment>
<dbReference type="EMBL" id="JBJKFK010000573">
    <property type="protein sequence ID" value="KAL3316256.1"/>
    <property type="molecule type" value="Genomic_DNA"/>
</dbReference>
<accession>A0ABD2QBW5</accession>
<name>A0ABD2QBW5_9PLAT</name>
<gene>
    <name evidence="2" type="ORF">Ciccas_005102</name>
</gene>
<feature type="signal peptide" evidence="1">
    <location>
        <begin position="1"/>
        <end position="20"/>
    </location>
</feature>
<dbReference type="Proteomes" id="UP001626550">
    <property type="component" value="Unassembled WGS sequence"/>
</dbReference>